<dbReference type="InterPro" id="IPR050951">
    <property type="entry name" value="Retrovirus_Pol_polyprotein"/>
</dbReference>
<evidence type="ECO:0000256" key="1">
    <source>
        <dbReference type="PROSITE-ProRule" id="PRU00047"/>
    </source>
</evidence>
<proteinExistence type="predicted"/>
<dbReference type="EnsemblMetazoa" id="Aqu2.1.41726_001">
    <property type="protein sequence ID" value="Aqu2.1.41726_001"/>
    <property type="gene ID" value="Aqu2.1.41726"/>
</dbReference>
<keyword evidence="1" id="KW-0479">Metal-binding</keyword>
<dbReference type="InterPro" id="IPR036875">
    <property type="entry name" value="Znf_CCHC_sf"/>
</dbReference>
<evidence type="ECO:0000313" key="3">
    <source>
        <dbReference type="EnsemblMetazoa" id="Aqu2.1.41726_001"/>
    </source>
</evidence>
<dbReference type="InterPro" id="IPR001878">
    <property type="entry name" value="Znf_CCHC"/>
</dbReference>
<dbReference type="SUPFAM" id="SSF57756">
    <property type="entry name" value="Retrovirus zinc finger-like domains"/>
    <property type="match status" value="1"/>
</dbReference>
<accession>A0A1X7VMV4</accession>
<dbReference type="OrthoDB" id="775972at2759"/>
<dbReference type="Pfam" id="PF00098">
    <property type="entry name" value="zf-CCHC"/>
    <property type="match status" value="1"/>
</dbReference>
<organism evidence="3">
    <name type="scientific">Amphimedon queenslandica</name>
    <name type="common">Sponge</name>
    <dbReference type="NCBI Taxonomy" id="400682"/>
    <lineage>
        <taxon>Eukaryota</taxon>
        <taxon>Metazoa</taxon>
        <taxon>Porifera</taxon>
        <taxon>Demospongiae</taxon>
        <taxon>Heteroscleromorpha</taxon>
        <taxon>Haplosclerida</taxon>
        <taxon>Niphatidae</taxon>
        <taxon>Amphimedon</taxon>
    </lineage>
</organism>
<feature type="domain" description="CCHC-type" evidence="2">
    <location>
        <begin position="195"/>
        <end position="209"/>
    </location>
</feature>
<dbReference type="InParanoid" id="A0A1X7VMV4"/>
<feature type="domain" description="CCHC-type" evidence="2">
    <location>
        <begin position="215"/>
        <end position="230"/>
    </location>
</feature>
<dbReference type="AlphaFoldDB" id="A0A1X7VMV4"/>
<dbReference type="GO" id="GO:0008270">
    <property type="term" value="F:zinc ion binding"/>
    <property type="evidence" value="ECO:0007669"/>
    <property type="project" value="UniProtKB-KW"/>
</dbReference>
<evidence type="ECO:0000259" key="2">
    <source>
        <dbReference type="PROSITE" id="PS50158"/>
    </source>
</evidence>
<reference evidence="3" key="1">
    <citation type="submission" date="2017-05" db="UniProtKB">
        <authorList>
            <consortium name="EnsemblMetazoa"/>
        </authorList>
    </citation>
    <scope>IDENTIFICATION</scope>
</reference>
<dbReference type="OMA" id="CECCANT"/>
<dbReference type="SMART" id="SM00343">
    <property type="entry name" value="ZnF_C2HC"/>
    <property type="match status" value="2"/>
</dbReference>
<dbReference type="GO" id="GO:0003676">
    <property type="term" value="F:nucleic acid binding"/>
    <property type="evidence" value="ECO:0007669"/>
    <property type="project" value="InterPro"/>
</dbReference>
<dbReference type="eggNOG" id="ENOG502S53Y">
    <property type="taxonomic scope" value="Eukaryota"/>
</dbReference>
<name>A0A1X7VMV4_AMPQE</name>
<dbReference type="Gene3D" id="4.10.60.10">
    <property type="entry name" value="Zinc finger, CCHC-type"/>
    <property type="match status" value="1"/>
</dbReference>
<protein>
    <recommendedName>
        <fullName evidence="2">CCHC-type domain-containing protein</fullName>
    </recommendedName>
</protein>
<dbReference type="STRING" id="400682.A0A1X7VMV4"/>
<keyword evidence="1" id="KW-0862">Zinc</keyword>
<sequence length="307" mass="34285">MTQSTFGQISEYQPDVEPYNTYEQRVRVFLRANKIDDDVAVDVFLSIIGAANFFLLASLVSPDKPTDRSLGDLLAMLRNHFSQKRVTIAERFRFHDRSQKEEESVAVFAAELRRLAAYCKFGHHLNQALRDRFVCGLKNVRIQKKLLIVDDEELTFAAAVEMATTAETVEEGLNNLSVSGRPDIRKVLPKKISICYRCGKDGHWANDCKHRVTVCRRCGKRGHLQAVCRSSKLFQKSSTVPVKNIMNQGVGEEKDDGSSDEDLSIFQVNSASDSPPPILVTAQLNGCPISMEVDTGAAVSIVSKRVY</sequence>
<keyword evidence="1" id="KW-0863">Zinc-finger</keyword>
<dbReference type="PANTHER" id="PTHR37984">
    <property type="entry name" value="PROTEIN CBG26694"/>
    <property type="match status" value="1"/>
</dbReference>
<dbReference type="PROSITE" id="PS50158">
    <property type="entry name" value="ZF_CCHC"/>
    <property type="match status" value="2"/>
</dbReference>
<dbReference type="PANTHER" id="PTHR37984:SF5">
    <property type="entry name" value="PROTEIN NYNRIN-LIKE"/>
    <property type="match status" value="1"/>
</dbReference>